<sequence length="121" mass="13786">MPSPYEVKMGYQYAPVGVSYTTRGERSDSTGSYSSIASSDSEYEKLAPRPDEIAFYSGKALPATPQRRVRFLLEKDASSLPSEGRRKPRKMSSRDGAYAWFAQRRYQANDERLEDSMERLL</sequence>
<dbReference type="EMBL" id="KN832870">
    <property type="protein sequence ID" value="KIN07512.1"/>
    <property type="molecule type" value="Genomic_DNA"/>
</dbReference>
<keyword evidence="3" id="KW-1185">Reference proteome</keyword>
<dbReference type="OrthoDB" id="10522796at2759"/>
<reference evidence="2 3" key="1">
    <citation type="submission" date="2014-04" db="EMBL/GenBank/DDBJ databases">
        <authorList>
            <consortium name="DOE Joint Genome Institute"/>
            <person name="Kuo A."/>
            <person name="Martino E."/>
            <person name="Perotto S."/>
            <person name="Kohler A."/>
            <person name="Nagy L.G."/>
            <person name="Floudas D."/>
            <person name="Copeland A."/>
            <person name="Barry K.W."/>
            <person name="Cichocki N."/>
            <person name="Veneault-Fourrey C."/>
            <person name="LaButti K."/>
            <person name="Lindquist E.A."/>
            <person name="Lipzen A."/>
            <person name="Lundell T."/>
            <person name="Morin E."/>
            <person name="Murat C."/>
            <person name="Sun H."/>
            <person name="Tunlid A."/>
            <person name="Henrissat B."/>
            <person name="Grigoriev I.V."/>
            <person name="Hibbett D.S."/>
            <person name="Martin F."/>
            <person name="Nordberg H.P."/>
            <person name="Cantor M.N."/>
            <person name="Hua S.X."/>
        </authorList>
    </citation>
    <scope>NUCLEOTIDE SEQUENCE [LARGE SCALE GENOMIC DNA]</scope>
    <source>
        <strain evidence="2 3">Zn</strain>
    </source>
</reference>
<feature type="region of interest" description="Disordered" evidence="1">
    <location>
        <begin position="20"/>
        <end position="44"/>
    </location>
</feature>
<dbReference type="AlphaFoldDB" id="A0A0C3HZ51"/>
<gene>
    <name evidence="2" type="ORF">OIDMADRAFT_22388</name>
</gene>
<evidence type="ECO:0000256" key="1">
    <source>
        <dbReference type="SAM" id="MobiDB-lite"/>
    </source>
</evidence>
<feature type="region of interest" description="Disordered" evidence="1">
    <location>
        <begin position="74"/>
        <end position="93"/>
    </location>
</feature>
<accession>A0A0C3HZ51</accession>
<dbReference type="InParanoid" id="A0A0C3HZ51"/>
<protein>
    <submittedName>
        <fullName evidence="2">Uncharacterized protein</fullName>
    </submittedName>
</protein>
<dbReference type="HOGENOM" id="CLU_2038726_0_0_1"/>
<organism evidence="2 3">
    <name type="scientific">Oidiodendron maius (strain Zn)</name>
    <dbReference type="NCBI Taxonomy" id="913774"/>
    <lineage>
        <taxon>Eukaryota</taxon>
        <taxon>Fungi</taxon>
        <taxon>Dikarya</taxon>
        <taxon>Ascomycota</taxon>
        <taxon>Pezizomycotina</taxon>
        <taxon>Leotiomycetes</taxon>
        <taxon>Leotiomycetes incertae sedis</taxon>
        <taxon>Myxotrichaceae</taxon>
        <taxon>Oidiodendron</taxon>
    </lineage>
</organism>
<feature type="compositionally biased region" description="Low complexity" evidence="1">
    <location>
        <begin position="29"/>
        <end position="40"/>
    </location>
</feature>
<name>A0A0C3HZ51_OIDMZ</name>
<dbReference type="Proteomes" id="UP000054321">
    <property type="component" value="Unassembled WGS sequence"/>
</dbReference>
<reference evidence="3" key="2">
    <citation type="submission" date="2015-01" db="EMBL/GenBank/DDBJ databases">
        <title>Evolutionary Origins and Diversification of the Mycorrhizal Mutualists.</title>
        <authorList>
            <consortium name="DOE Joint Genome Institute"/>
            <consortium name="Mycorrhizal Genomics Consortium"/>
            <person name="Kohler A."/>
            <person name="Kuo A."/>
            <person name="Nagy L.G."/>
            <person name="Floudas D."/>
            <person name="Copeland A."/>
            <person name="Barry K.W."/>
            <person name="Cichocki N."/>
            <person name="Veneault-Fourrey C."/>
            <person name="LaButti K."/>
            <person name="Lindquist E.A."/>
            <person name="Lipzen A."/>
            <person name="Lundell T."/>
            <person name="Morin E."/>
            <person name="Murat C."/>
            <person name="Riley R."/>
            <person name="Ohm R."/>
            <person name="Sun H."/>
            <person name="Tunlid A."/>
            <person name="Henrissat B."/>
            <person name="Grigoriev I.V."/>
            <person name="Hibbett D.S."/>
            <person name="Martin F."/>
        </authorList>
    </citation>
    <scope>NUCLEOTIDE SEQUENCE [LARGE SCALE GENOMIC DNA]</scope>
    <source>
        <strain evidence="3">Zn</strain>
    </source>
</reference>
<proteinExistence type="predicted"/>
<evidence type="ECO:0000313" key="2">
    <source>
        <dbReference type="EMBL" id="KIN07512.1"/>
    </source>
</evidence>
<evidence type="ECO:0000313" key="3">
    <source>
        <dbReference type="Proteomes" id="UP000054321"/>
    </source>
</evidence>